<dbReference type="Gene3D" id="3.10.20.320">
    <property type="entry name" value="Putative peptidoglycan bound protein (lpxtg motif)"/>
    <property type="match status" value="2"/>
</dbReference>
<evidence type="ECO:0000256" key="1">
    <source>
        <dbReference type="ARBA" id="ARBA00022614"/>
    </source>
</evidence>
<feature type="domain" description="Internalin K" evidence="7">
    <location>
        <begin position="305"/>
        <end position="416"/>
    </location>
</feature>
<feature type="compositionally biased region" description="Low complexity" evidence="3">
    <location>
        <begin position="605"/>
        <end position="616"/>
    </location>
</feature>
<feature type="compositionally biased region" description="Low complexity" evidence="3">
    <location>
        <begin position="562"/>
        <end position="591"/>
    </location>
</feature>
<evidence type="ECO:0008006" key="10">
    <source>
        <dbReference type="Google" id="ProtNLM"/>
    </source>
</evidence>
<keyword evidence="2" id="KW-0677">Repeat</keyword>
<evidence type="ECO:0000313" key="8">
    <source>
        <dbReference type="EMBL" id="WYJ87543.1"/>
    </source>
</evidence>
<feature type="compositionally biased region" description="Polar residues" evidence="3">
    <location>
        <begin position="42"/>
        <end position="54"/>
    </location>
</feature>
<dbReference type="Pfam" id="PF06458">
    <property type="entry name" value="MucBP"/>
    <property type="match status" value="2"/>
</dbReference>
<keyword evidence="4" id="KW-0472">Membrane</keyword>
<dbReference type="Pfam" id="PF12799">
    <property type="entry name" value="LRR_4"/>
    <property type="match status" value="1"/>
</dbReference>
<evidence type="ECO:0000256" key="5">
    <source>
        <dbReference type="SAM" id="SignalP"/>
    </source>
</evidence>
<feature type="compositionally biased region" description="Low complexity" evidence="3">
    <location>
        <begin position="62"/>
        <end position="75"/>
    </location>
</feature>
<dbReference type="InterPro" id="IPR054360">
    <property type="entry name" value="InlK_D2"/>
</dbReference>
<dbReference type="SUPFAM" id="SSF52058">
    <property type="entry name" value="L domain-like"/>
    <property type="match status" value="1"/>
</dbReference>
<dbReference type="Pfam" id="PF22122">
    <property type="entry name" value="InlK_D2"/>
    <property type="match status" value="1"/>
</dbReference>
<proteinExistence type="predicted"/>
<dbReference type="InterPro" id="IPR025875">
    <property type="entry name" value="Leu-rich_rpt_4"/>
</dbReference>
<dbReference type="PANTHER" id="PTHR18849:SF0">
    <property type="entry name" value="CILIA- AND FLAGELLA-ASSOCIATED PROTEIN 410-RELATED"/>
    <property type="match status" value="1"/>
</dbReference>
<evidence type="ECO:0000256" key="3">
    <source>
        <dbReference type="SAM" id="MobiDB-lite"/>
    </source>
</evidence>
<evidence type="ECO:0000313" key="9">
    <source>
        <dbReference type="Proteomes" id="UP000195080"/>
    </source>
</evidence>
<evidence type="ECO:0000256" key="4">
    <source>
        <dbReference type="SAM" id="Phobius"/>
    </source>
</evidence>
<dbReference type="InterPro" id="IPR001611">
    <property type="entry name" value="Leu-rich_rpt"/>
</dbReference>
<dbReference type="PANTHER" id="PTHR18849">
    <property type="entry name" value="LEUCINE RICH REPEAT PROTEIN"/>
    <property type="match status" value="1"/>
</dbReference>
<feature type="compositionally biased region" description="Polar residues" evidence="3">
    <location>
        <begin position="592"/>
        <end position="604"/>
    </location>
</feature>
<dbReference type="NCBIfam" id="TIGR01167">
    <property type="entry name" value="LPXTG_anchor"/>
    <property type="match status" value="1"/>
</dbReference>
<reference evidence="9" key="1">
    <citation type="submission" date="2017-05" db="EMBL/GenBank/DDBJ databases">
        <title>The Genome Sequence of EEnterococcus faecalis 9F2_4866.</title>
        <authorList>
            <consortium name="The Broad Institute Genomics Platform"/>
            <consortium name="The Broad Institute Genomic Center for Infectious Diseases"/>
            <person name="Earl A."/>
            <person name="Manson A."/>
            <person name="Schwartman J."/>
            <person name="Gilmore M."/>
            <person name="Abouelleil A."/>
            <person name="Cao P."/>
            <person name="Chapman S."/>
            <person name="Cusick C."/>
            <person name="Shea T."/>
            <person name="Young S."/>
            <person name="Neafsey D."/>
            <person name="Nusbaum C."/>
            <person name="Birren B."/>
        </authorList>
    </citation>
    <scope>NUCLEOTIDE SEQUENCE [LARGE SCALE GENOMIC DNA]</scope>
    <source>
        <strain evidence="9">12C11_DIV0727</strain>
    </source>
</reference>
<evidence type="ECO:0000259" key="7">
    <source>
        <dbReference type="Pfam" id="PF22122"/>
    </source>
</evidence>
<accession>A0ABZ2T847</accession>
<dbReference type="InterPro" id="IPR009459">
    <property type="entry name" value="MucBP_dom"/>
</dbReference>
<name>A0ABZ2T847_9ENTE</name>
<feature type="transmembrane region" description="Helical" evidence="4">
    <location>
        <begin position="629"/>
        <end position="648"/>
    </location>
</feature>
<gene>
    <name evidence="8" type="ORF">A5866_002639</name>
</gene>
<dbReference type="RefSeq" id="WP_086445147.1">
    <property type="nucleotide sequence ID" value="NZ_CP147248.1"/>
</dbReference>
<organism evidence="8 9">
    <name type="scientific">Candidatus Enterococcus lemimoniae</name>
    <dbReference type="NCBI Taxonomy" id="1834167"/>
    <lineage>
        <taxon>Bacteria</taxon>
        <taxon>Bacillati</taxon>
        <taxon>Bacillota</taxon>
        <taxon>Bacilli</taxon>
        <taxon>Lactobacillales</taxon>
        <taxon>Enterococcaceae</taxon>
        <taxon>Enterococcus</taxon>
    </lineage>
</organism>
<evidence type="ECO:0000259" key="6">
    <source>
        <dbReference type="Pfam" id="PF06458"/>
    </source>
</evidence>
<dbReference type="Proteomes" id="UP000195080">
    <property type="component" value="Chromosome"/>
</dbReference>
<feature type="domain" description="MucBP" evidence="6">
    <location>
        <begin position="494"/>
        <end position="555"/>
    </location>
</feature>
<feature type="domain" description="MucBP" evidence="6">
    <location>
        <begin position="422"/>
        <end position="484"/>
    </location>
</feature>
<sequence>MKNRTITPLHKKRSVRTVMVLALLSPTLLTTSHVFAEDSPAETEQTTPAVSQESAETKEATLESATTVESSSTEAIPATTIPVENETTMSTTESTTENEAVPTSIAPRADTIEVADPVLKQAIISSVGLPAGSELTQADMDRLTNLNLSSTLITSLSGLEHATNLSSIYMNVNNSITDFSPLEQLSLLTYVTLQTKSLTSANFPDLSKNTGLTNLSIAATSIDNDVLPKIAQLTSLTRIYMDTNMNITSIAPFKALPNLTSLSVQFCGITDFTVINEFPVLNNLAAFGQNTGRTDLPTTLGRSALDYDFDQETLFLPFSMMPNRMTNFDGYVPPFTTSNSASNTYLDFNGTQLPANRLQITDLGITVSGVTEDEFKNLASFEYNARLNNPAGTYAQPDGFTFYAISSGTYLHQFTILDDGQPVTIHYQDEAGKELLTSETRSGLVGQTFEITAPEITGYELTELPANASGSFTDQEQTVTFVYKKTSEPIIEGTVTAYYVDTTGTELKKIEQTEAVGTPFTTEQLAFNGYTFKEVTGNQTGLFTKEAQTVTYVYTKDKDTTEPTTSTDSSESSESTETTTSNTDNSETNDSANQVPNTANGNTPSPKASAKANTAAKKNLPATGEQSSYAWLFLGLLVIGFVNYQYVLKKVKQKK</sequence>
<feature type="signal peptide" evidence="5">
    <location>
        <begin position="1"/>
        <end position="36"/>
    </location>
</feature>
<dbReference type="PROSITE" id="PS51450">
    <property type="entry name" value="LRR"/>
    <property type="match status" value="1"/>
</dbReference>
<keyword evidence="9" id="KW-1185">Reference proteome</keyword>
<dbReference type="InterPro" id="IPR032675">
    <property type="entry name" value="LRR_dom_sf"/>
</dbReference>
<dbReference type="Gene3D" id="3.80.10.10">
    <property type="entry name" value="Ribonuclease Inhibitor"/>
    <property type="match status" value="1"/>
</dbReference>
<dbReference type="EMBL" id="CP147248">
    <property type="protein sequence ID" value="WYJ87543.1"/>
    <property type="molecule type" value="Genomic_DNA"/>
</dbReference>
<keyword evidence="5" id="KW-0732">Signal</keyword>
<keyword evidence="4" id="KW-0812">Transmembrane</keyword>
<feature type="region of interest" description="Disordered" evidence="3">
    <location>
        <begin position="558"/>
        <end position="616"/>
    </location>
</feature>
<feature type="region of interest" description="Disordered" evidence="3">
    <location>
        <begin position="38"/>
        <end position="103"/>
    </location>
</feature>
<dbReference type="Gene3D" id="2.60.40.3890">
    <property type="match status" value="1"/>
</dbReference>
<protein>
    <recommendedName>
        <fullName evidence="10">Gram-positive cocci surface proteins LPxTG domain-containing protein</fullName>
    </recommendedName>
</protein>
<evidence type="ECO:0000256" key="2">
    <source>
        <dbReference type="ARBA" id="ARBA00022737"/>
    </source>
</evidence>
<feature type="compositionally biased region" description="Low complexity" evidence="3">
    <location>
        <begin position="84"/>
        <end position="99"/>
    </location>
</feature>
<keyword evidence="1" id="KW-0433">Leucine-rich repeat</keyword>
<feature type="chain" id="PRO_5045506763" description="Gram-positive cocci surface proteins LPxTG domain-containing protein" evidence="5">
    <location>
        <begin position="37"/>
        <end position="655"/>
    </location>
</feature>
<keyword evidence="4" id="KW-1133">Transmembrane helix</keyword>